<dbReference type="OrthoDB" id="10516796at2759"/>
<sequence length="325" mass="37930">MEKITKSENNSRIRTILRSYDDFYDKIFGINSCEYFKNLEIFSKLYENFTKEEISLEKMVKMFQTIQNSMDTHNSFLTENLSHLKELILLELTRKSSDLSHRQQLQTLLINALNENELNKAFLINSFLNPCPSKQLPNTSDSNQIENFLDLINQVNNQNQKDNDVDMNLTPSISTEQVISTQDTNQNENNQSLEIKETSSEKPSEILDENINLNKKIKPKLRSGPLSPIRHLICSPGLEDKAHKYKIIILYRGVCNGYCYVNKPWSKQDHLHYIVDTVNCNDHISRLVKKQGIQFYNSFVLQSPDRWNQLIQSYKMEKIKQNGLN</sequence>
<feature type="compositionally biased region" description="Polar residues" evidence="1">
    <location>
        <begin position="178"/>
        <end position="193"/>
    </location>
</feature>
<dbReference type="Proteomes" id="UP000663879">
    <property type="component" value="Unassembled WGS sequence"/>
</dbReference>
<reference evidence="2" key="1">
    <citation type="submission" date="2021-02" db="EMBL/GenBank/DDBJ databases">
        <authorList>
            <person name="Nowell W R."/>
        </authorList>
    </citation>
    <scope>NUCLEOTIDE SEQUENCE</scope>
    <source>
        <strain evidence="2">Ploen Becks lab</strain>
    </source>
</reference>
<feature type="region of interest" description="Disordered" evidence="1">
    <location>
        <begin position="178"/>
        <end position="201"/>
    </location>
</feature>
<evidence type="ECO:0000256" key="1">
    <source>
        <dbReference type="SAM" id="MobiDB-lite"/>
    </source>
</evidence>
<accession>A0A814D027</accession>
<name>A0A814D027_9BILA</name>
<evidence type="ECO:0000313" key="2">
    <source>
        <dbReference type="EMBL" id="CAF0947414.1"/>
    </source>
</evidence>
<proteinExistence type="predicted"/>
<gene>
    <name evidence="2" type="ORF">OXX778_LOCUS13760</name>
</gene>
<evidence type="ECO:0000313" key="3">
    <source>
        <dbReference type="Proteomes" id="UP000663879"/>
    </source>
</evidence>
<keyword evidence="3" id="KW-1185">Reference proteome</keyword>
<organism evidence="2 3">
    <name type="scientific">Brachionus calyciflorus</name>
    <dbReference type="NCBI Taxonomy" id="104777"/>
    <lineage>
        <taxon>Eukaryota</taxon>
        <taxon>Metazoa</taxon>
        <taxon>Spiralia</taxon>
        <taxon>Gnathifera</taxon>
        <taxon>Rotifera</taxon>
        <taxon>Eurotatoria</taxon>
        <taxon>Monogononta</taxon>
        <taxon>Pseudotrocha</taxon>
        <taxon>Ploima</taxon>
        <taxon>Brachionidae</taxon>
        <taxon>Brachionus</taxon>
    </lineage>
</organism>
<dbReference type="AlphaFoldDB" id="A0A814D027"/>
<protein>
    <submittedName>
        <fullName evidence="2">Uncharacterized protein</fullName>
    </submittedName>
</protein>
<dbReference type="EMBL" id="CAJNOC010002705">
    <property type="protein sequence ID" value="CAF0947414.1"/>
    <property type="molecule type" value="Genomic_DNA"/>
</dbReference>
<comment type="caution">
    <text evidence="2">The sequence shown here is derived from an EMBL/GenBank/DDBJ whole genome shotgun (WGS) entry which is preliminary data.</text>
</comment>